<feature type="transmembrane region" description="Helical" evidence="7">
    <location>
        <begin position="83"/>
        <end position="108"/>
    </location>
</feature>
<evidence type="ECO:0000256" key="2">
    <source>
        <dbReference type="ARBA" id="ARBA00022448"/>
    </source>
</evidence>
<keyword evidence="9" id="KW-0067">ATP-binding</keyword>
<evidence type="ECO:0000313" key="9">
    <source>
        <dbReference type="EMBL" id="STD84889.1"/>
    </source>
</evidence>
<dbReference type="PANTHER" id="PTHR30193">
    <property type="entry name" value="ABC TRANSPORTER PERMEASE PROTEIN"/>
    <property type="match status" value="1"/>
</dbReference>
<feature type="transmembrane region" description="Helical" evidence="7">
    <location>
        <begin position="120"/>
        <end position="140"/>
    </location>
</feature>
<reference evidence="9 10" key="1">
    <citation type="submission" date="2018-06" db="EMBL/GenBank/DDBJ databases">
        <authorList>
            <consortium name="Pathogen Informatics"/>
            <person name="Doyle S."/>
        </authorList>
    </citation>
    <scope>NUCLEOTIDE SEQUENCE [LARGE SCALE GENOMIC DNA]</scope>
    <source>
        <strain evidence="9 10">NCTC12360</strain>
    </source>
</reference>
<proteinExistence type="inferred from homology"/>
<feature type="transmembrane region" description="Helical" evidence="7">
    <location>
        <begin position="244"/>
        <end position="264"/>
    </location>
</feature>
<keyword evidence="2 7" id="KW-0813">Transport</keyword>
<evidence type="ECO:0000256" key="3">
    <source>
        <dbReference type="ARBA" id="ARBA00022475"/>
    </source>
</evidence>
<keyword evidence="6 7" id="KW-0472">Membrane</keyword>
<dbReference type="InterPro" id="IPR035906">
    <property type="entry name" value="MetI-like_sf"/>
</dbReference>
<dbReference type="GO" id="GO:0005886">
    <property type="term" value="C:plasma membrane"/>
    <property type="evidence" value="ECO:0007669"/>
    <property type="project" value="UniProtKB-SubCell"/>
</dbReference>
<feature type="transmembrane region" description="Helical" evidence="7">
    <location>
        <begin position="276"/>
        <end position="295"/>
    </location>
</feature>
<feature type="transmembrane region" description="Helical" evidence="7">
    <location>
        <begin position="214"/>
        <end position="238"/>
    </location>
</feature>
<dbReference type="PANTHER" id="PTHR30193:SF1">
    <property type="entry name" value="ABC TRANSPORTER PERMEASE PROTEIN YESP-RELATED"/>
    <property type="match status" value="1"/>
</dbReference>
<dbReference type="OrthoDB" id="9798257at2"/>
<evidence type="ECO:0000256" key="5">
    <source>
        <dbReference type="ARBA" id="ARBA00022989"/>
    </source>
</evidence>
<keyword evidence="5 7" id="KW-1133">Transmembrane helix</keyword>
<comment type="subcellular location">
    <subcellularLocation>
        <location evidence="1 7">Cell membrane</location>
        <topology evidence="1 7">Multi-pass membrane protein</topology>
    </subcellularLocation>
</comment>
<dbReference type="PROSITE" id="PS50928">
    <property type="entry name" value="ABC_TM1"/>
    <property type="match status" value="1"/>
</dbReference>
<protein>
    <submittedName>
        <fullName evidence="9">ABC transporter ATP-binding protein</fullName>
    </submittedName>
</protein>
<dbReference type="InterPro" id="IPR000515">
    <property type="entry name" value="MetI-like"/>
</dbReference>
<keyword evidence="10" id="KW-1185">Reference proteome</keyword>
<keyword evidence="9" id="KW-0547">Nucleotide-binding</keyword>
<sequence length="309" mass="34638">MITLKTDEQSKKKRYDLHKEENRAGYAFAAPAILGLLIFTIIPMIVSLILSFTDYNVIGAFKFTGIDNYRTIFMDDLFFKKSVVVTFTFAFGSTLSSLIAALVIALLMNVKVKGQAFFRTLFYLPVVVPAVASNILWMWLFNPDFGLLNSVLQFFHLPPSNWIFDEQTAIPSLILMAVWGCGGTALVFLAGLQDVPQDLMEAVEVDGGNWRHKFLYVTLPAISPIIFFNLVMGLIGSFQTFSQAYIMTGGGPNNATLFYALLIYRKAFQENQFGYASALAWILFVIIGLFTMLVFGTAKNWVYYGGQEK</sequence>
<dbReference type="GO" id="GO:0005524">
    <property type="term" value="F:ATP binding"/>
    <property type="evidence" value="ECO:0007669"/>
    <property type="project" value="UniProtKB-KW"/>
</dbReference>
<evidence type="ECO:0000256" key="4">
    <source>
        <dbReference type="ARBA" id="ARBA00022692"/>
    </source>
</evidence>
<dbReference type="GO" id="GO:0055085">
    <property type="term" value="P:transmembrane transport"/>
    <property type="evidence" value="ECO:0007669"/>
    <property type="project" value="InterPro"/>
</dbReference>
<name>A0A376H9Q7_ENTGA</name>
<dbReference type="SUPFAM" id="SSF160964">
    <property type="entry name" value="MalF N-terminal region-like"/>
    <property type="match status" value="1"/>
</dbReference>
<keyword evidence="4 7" id="KW-0812">Transmembrane</keyword>
<comment type="similarity">
    <text evidence="7">Belongs to the binding-protein-dependent transport system permease family.</text>
</comment>
<feature type="transmembrane region" description="Helical" evidence="7">
    <location>
        <begin position="169"/>
        <end position="193"/>
    </location>
</feature>
<keyword evidence="3" id="KW-1003">Cell membrane</keyword>
<gene>
    <name evidence="9" type="primary">ugpA_9</name>
    <name evidence="9" type="ORF">NCTC12360_03436</name>
</gene>
<evidence type="ECO:0000259" key="8">
    <source>
        <dbReference type="PROSITE" id="PS50928"/>
    </source>
</evidence>
<dbReference type="Pfam" id="PF00528">
    <property type="entry name" value="BPD_transp_1"/>
    <property type="match status" value="1"/>
</dbReference>
<dbReference type="SUPFAM" id="SSF161098">
    <property type="entry name" value="MetI-like"/>
    <property type="match status" value="1"/>
</dbReference>
<evidence type="ECO:0000313" key="10">
    <source>
        <dbReference type="Proteomes" id="UP000254807"/>
    </source>
</evidence>
<dbReference type="InterPro" id="IPR051393">
    <property type="entry name" value="ABC_transporter_permease"/>
</dbReference>
<evidence type="ECO:0000256" key="1">
    <source>
        <dbReference type="ARBA" id="ARBA00004651"/>
    </source>
</evidence>
<feature type="transmembrane region" description="Helical" evidence="7">
    <location>
        <begin position="24"/>
        <end position="50"/>
    </location>
</feature>
<dbReference type="RefSeq" id="WP_060814423.1">
    <property type="nucleotide sequence ID" value="NZ_JBHULA010000053.1"/>
</dbReference>
<organism evidence="9 10">
    <name type="scientific">Enterococcus gallinarum</name>
    <dbReference type="NCBI Taxonomy" id="1353"/>
    <lineage>
        <taxon>Bacteria</taxon>
        <taxon>Bacillati</taxon>
        <taxon>Bacillota</taxon>
        <taxon>Bacilli</taxon>
        <taxon>Lactobacillales</taxon>
        <taxon>Enterococcaceae</taxon>
        <taxon>Enterococcus</taxon>
    </lineage>
</organism>
<dbReference type="Proteomes" id="UP000254807">
    <property type="component" value="Unassembled WGS sequence"/>
</dbReference>
<feature type="domain" description="ABC transmembrane type-1" evidence="8">
    <location>
        <begin position="83"/>
        <end position="294"/>
    </location>
</feature>
<dbReference type="AlphaFoldDB" id="A0A376H9Q7"/>
<evidence type="ECO:0000256" key="6">
    <source>
        <dbReference type="ARBA" id="ARBA00023136"/>
    </source>
</evidence>
<dbReference type="CDD" id="cd06261">
    <property type="entry name" value="TM_PBP2"/>
    <property type="match status" value="1"/>
</dbReference>
<dbReference type="Gene3D" id="1.10.3720.10">
    <property type="entry name" value="MetI-like"/>
    <property type="match status" value="1"/>
</dbReference>
<accession>A0A376H9Q7</accession>
<dbReference type="EMBL" id="UFYW01000001">
    <property type="protein sequence ID" value="STD84889.1"/>
    <property type="molecule type" value="Genomic_DNA"/>
</dbReference>
<evidence type="ECO:0000256" key="7">
    <source>
        <dbReference type="RuleBase" id="RU363032"/>
    </source>
</evidence>